<dbReference type="InterPro" id="IPR029058">
    <property type="entry name" value="AB_hydrolase_fold"/>
</dbReference>
<evidence type="ECO:0000313" key="1">
    <source>
        <dbReference type="EMBL" id="KAG7098456.1"/>
    </source>
</evidence>
<reference evidence="1" key="1">
    <citation type="journal article" date="2021" name="Genome Biol. Evol.">
        <title>The assembled and annotated genome of the fairy-ring fungus Marasmius oreades.</title>
        <authorList>
            <person name="Hiltunen M."/>
            <person name="Ament-Velasquez S.L."/>
            <person name="Johannesson H."/>
        </authorList>
    </citation>
    <scope>NUCLEOTIDE SEQUENCE</scope>
    <source>
        <strain evidence="1">03SP1</strain>
    </source>
</reference>
<dbReference type="Proteomes" id="UP001049176">
    <property type="component" value="Chromosome 1"/>
</dbReference>
<dbReference type="OrthoDB" id="3251587at2759"/>
<dbReference type="Gene3D" id="3.40.50.1820">
    <property type="entry name" value="alpha/beta hydrolase"/>
    <property type="match status" value="1"/>
</dbReference>
<evidence type="ECO:0000313" key="2">
    <source>
        <dbReference type="Proteomes" id="UP001049176"/>
    </source>
</evidence>
<gene>
    <name evidence="1" type="ORF">E1B28_000406</name>
</gene>
<sequence length="312" mass="34592">MVFTNAIFEKVIDLAVSSGVRFVAINRRAFPGSTPYTALELDLVYRQNSSETEKDAFMEERGHEILKFIDSFIQEHELPPLSTDGVHGGVSILGWSIGASHAAAAVASSCTLSGDIRARLGPHLRSLIFYEAAPMILGLPPPSQSWLPLTDESIPPASRLRAFSQWATSYFDHGDLSTRDLEKLSWVVASPDAVPTFFTFGSETLKRLTTFDDTAAGVDVPYTYYFTNQLSWCYHKAFFGKEIATIFPHMRRSCICGEKTGALGIAGLWAIQDDETTFGGWTNITYKLVPGINHFVHWADPEKALQVLMELM</sequence>
<name>A0A9P8AE29_9AGAR</name>
<dbReference type="KEGG" id="more:E1B28_000406"/>
<dbReference type="EMBL" id="CM032181">
    <property type="protein sequence ID" value="KAG7098456.1"/>
    <property type="molecule type" value="Genomic_DNA"/>
</dbReference>
<dbReference type="GeneID" id="66069482"/>
<protein>
    <recommendedName>
        <fullName evidence="3">AB hydrolase-1 domain-containing protein</fullName>
    </recommendedName>
</protein>
<dbReference type="SUPFAM" id="SSF53474">
    <property type="entry name" value="alpha/beta-Hydrolases"/>
    <property type="match status" value="1"/>
</dbReference>
<proteinExistence type="predicted"/>
<comment type="caution">
    <text evidence="1">The sequence shown here is derived from an EMBL/GenBank/DDBJ whole genome shotgun (WGS) entry which is preliminary data.</text>
</comment>
<evidence type="ECO:0008006" key="3">
    <source>
        <dbReference type="Google" id="ProtNLM"/>
    </source>
</evidence>
<dbReference type="RefSeq" id="XP_043014926.1">
    <property type="nucleotide sequence ID" value="XM_043146226.1"/>
</dbReference>
<keyword evidence="2" id="KW-1185">Reference proteome</keyword>
<accession>A0A9P8AE29</accession>
<organism evidence="1 2">
    <name type="scientific">Marasmius oreades</name>
    <name type="common">fairy-ring Marasmius</name>
    <dbReference type="NCBI Taxonomy" id="181124"/>
    <lineage>
        <taxon>Eukaryota</taxon>
        <taxon>Fungi</taxon>
        <taxon>Dikarya</taxon>
        <taxon>Basidiomycota</taxon>
        <taxon>Agaricomycotina</taxon>
        <taxon>Agaricomycetes</taxon>
        <taxon>Agaricomycetidae</taxon>
        <taxon>Agaricales</taxon>
        <taxon>Marasmiineae</taxon>
        <taxon>Marasmiaceae</taxon>
        <taxon>Marasmius</taxon>
    </lineage>
</organism>
<dbReference type="AlphaFoldDB" id="A0A9P8AE29"/>